<gene>
    <name evidence="2" type="ORF">B2J69_18590</name>
</gene>
<dbReference type="OrthoDB" id="9794709at2"/>
<dbReference type="AlphaFoldDB" id="A0A1V9DCK8"/>
<dbReference type="EMBL" id="MWUE01000027">
    <property type="protein sequence ID" value="OQP31424.1"/>
    <property type="molecule type" value="Genomic_DNA"/>
</dbReference>
<reference evidence="2 3" key="1">
    <citation type="submission" date="2017-02" db="EMBL/GenBank/DDBJ databases">
        <title>Whole genome shotgun sequence of Pantoea agglomerans strain AS1 isolated from a cycad, Zamia floridana in Central Florida, USA.</title>
        <authorList>
            <person name="Lata P."/>
            <person name="Govindarajan S."/>
            <person name="Qi F."/>
            <person name="Li J.-L."/>
            <person name="Maurya S.K."/>
            <person name="Sahoo M.K."/>
        </authorList>
    </citation>
    <scope>NUCLEOTIDE SEQUENCE [LARGE SCALE GENOMIC DNA]</scope>
    <source>
        <strain evidence="2 3">AS1</strain>
    </source>
</reference>
<feature type="transmembrane region" description="Helical" evidence="1">
    <location>
        <begin position="75"/>
        <end position="94"/>
    </location>
</feature>
<dbReference type="RefSeq" id="WP_081141115.1">
    <property type="nucleotide sequence ID" value="NZ_MWUE01000027.1"/>
</dbReference>
<keyword evidence="1" id="KW-0812">Transmembrane</keyword>
<protein>
    <recommendedName>
        <fullName evidence="4">Membrane-anchored protein</fullName>
    </recommendedName>
</protein>
<dbReference type="Pfam" id="PF03988">
    <property type="entry name" value="DUF347"/>
    <property type="match status" value="4"/>
</dbReference>
<sequence length="258" mass="27514">MKNKIADPHSLSKVPAVTAAFWLTKIAATTLGETGGDAVTMSMNLGYLTGTLIFAIIFLVAVVVQIKRHSFNKWIYWFTVVATTTVGTTLADFADRSLGIGYLGGTLLLSTLLILSLFIWRVTCGTIAVSSVNNGVTECFYWVTIMFSQTLGTALGDWTADSEGLGYDGGILLFVGALALIWAASRFTSLSRTALFWAAFILTRPLGAVVGDFLDKPVAAGGLALSRYSASLALTVMIIAFLWLLPQRPAMKAAPAQG</sequence>
<evidence type="ECO:0000313" key="3">
    <source>
        <dbReference type="Proteomes" id="UP000192769"/>
    </source>
</evidence>
<feature type="transmembrane region" description="Helical" evidence="1">
    <location>
        <begin position="195"/>
        <end position="214"/>
    </location>
</feature>
<feature type="transmembrane region" description="Helical" evidence="1">
    <location>
        <begin position="165"/>
        <end position="183"/>
    </location>
</feature>
<feature type="transmembrane region" description="Helical" evidence="1">
    <location>
        <begin position="226"/>
        <end position="245"/>
    </location>
</feature>
<feature type="transmembrane region" description="Helical" evidence="1">
    <location>
        <begin position="100"/>
        <end position="120"/>
    </location>
</feature>
<proteinExistence type="predicted"/>
<accession>A0A1V9DCK8</accession>
<evidence type="ECO:0008006" key="4">
    <source>
        <dbReference type="Google" id="ProtNLM"/>
    </source>
</evidence>
<keyword evidence="1" id="KW-0472">Membrane</keyword>
<evidence type="ECO:0000256" key="1">
    <source>
        <dbReference type="SAM" id="Phobius"/>
    </source>
</evidence>
<name>A0A1V9DCK8_9GAMM</name>
<keyword evidence="1" id="KW-1133">Transmembrane helix</keyword>
<dbReference type="Proteomes" id="UP000192769">
    <property type="component" value="Unassembled WGS sequence"/>
</dbReference>
<keyword evidence="3" id="KW-1185">Reference proteome</keyword>
<dbReference type="InterPro" id="IPR007136">
    <property type="entry name" value="DUF347"/>
</dbReference>
<evidence type="ECO:0000313" key="2">
    <source>
        <dbReference type="EMBL" id="OQP31424.1"/>
    </source>
</evidence>
<organism evidence="2 3">
    <name type="scientific">Pantoea latae</name>
    <dbReference type="NCBI Taxonomy" id="1964541"/>
    <lineage>
        <taxon>Bacteria</taxon>
        <taxon>Pseudomonadati</taxon>
        <taxon>Pseudomonadota</taxon>
        <taxon>Gammaproteobacteria</taxon>
        <taxon>Enterobacterales</taxon>
        <taxon>Erwiniaceae</taxon>
        <taxon>Pantoea</taxon>
    </lineage>
</organism>
<comment type="caution">
    <text evidence="2">The sequence shown here is derived from an EMBL/GenBank/DDBJ whole genome shotgun (WGS) entry which is preliminary data.</text>
</comment>
<feature type="transmembrane region" description="Helical" evidence="1">
    <location>
        <begin position="45"/>
        <end position="63"/>
    </location>
</feature>